<keyword evidence="3" id="KW-1185">Reference proteome</keyword>
<organism evidence="2 3">
    <name type="scientific">Puccinia striiformis</name>
    <dbReference type="NCBI Taxonomy" id="27350"/>
    <lineage>
        <taxon>Eukaryota</taxon>
        <taxon>Fungi</taxon>
        <taxon>Dikarya</taxon>
        <taxon>Basidiomycota</taxon>
        <taxon>Pucciniomycotina</taxon>
        <taxon>Pucciniomycetes</taxon>
        <taxon>Pucciniales</taxon>
        <taxon>Pucciniaceae</taxon>
        <taxon>Puccinia</taxon>
    </lineage>
</organism>
<feature type="compositionally biased region" description="Polar residues" evidence="1">
    <location>
        <begin position="275"/>
        <end position="285"/>
    </location>
</feature>
<dbReference type="PANTHER" id="PTHR33324:SF2">
    <property type="entry name" value="MYB_SANT-LIKE DNA-BINDING DOMAIN-CONTAINING PROTEIN"/>
    <property type="match status" value="1"/>
</dbReference>
<dbReference type="EMBL" id="PKSL01000045">
    <property type="protein sequence ID" value="POW10596.1"/>
    <property type="molecule type" value="Genomic_DNA"/>
</dbReference>
<feature type="region of interest" description="Disordered" evidence="1">
    <location>
        <begin position="261"/>
        <end position="285"/>
    </location>
</feature>
<dbReference type="Proteomes" id="UP000239156">
    <property type="component" value="Unassembled WGS sequence"/>
</dbReference>
<sequence>MQHSNSAFQNPLLIPSIMPPKKTSTTPSTKKKSIPWDRDGINDGPSSIQIVLSWISADDNYERVRQKIGELQSSYNTARDFLKNTGEGILAEDEVNGVHTVEAKLLELCRYYNTLDPIMGARSVTQPLHVRSSVNGDQPGRPDSPGSDDDPPEAPHMVLDLRAPQHGIPICSGPCSSHCQLNPKEEADEPICSLSYNSLGHPKKKNNTEELYMRSIVSKQQSEVTRARAEASKVKVAFMKELRENGLSFKDIEKRMVTEFPPLADMDKGDESDVESQGTSIQTFA</sequence>
<feature type="region of interest" description="Disordered" evidence="1">
    <location>
        <begin position="1"/>
        <end position="33"/>
    </location>
</feature>
<dbReference type="VEuPathDB" id="FungiDB:PSTT_05975"/>
<name>A0A2S4VM27_9BASI</name>
<feature type="compositionally biased region" description="Low complexity" evidence="1">
    <location>
        <begin position="136"/>
        <end position="145"/>
    </location>
</feature>
<dbReference type="PANTHER" id="PTHR33324">
    <property type="entry name" value="EXPRESSED PROTEIN"/>
    <property type="match status" value="1"/>
</dbReference>
<protein>
    <submittedName>
        <fullName evidence="2">Uncharacterized protein</fullName>
    </submittedName>
</protein>
<evidence type="ECO:0000256" key="1">
    <source>
        <dbReference type="SAM" id="MobiDB-lite"/>
    </source>
</evidence>
<evidence type="ECO:0000313" key="2">
    <source>
        <dbReference type="EMBL" id="POW10596.1"/>
    </source>
</evidence>
<feature type="compositionally biased region" description="Low complexity" evidence="1">
    <location>
        <begin position="15"/>
        <end position="28"/>
    </location>
</feature>
<gene>
    <name evidence="2" type="ORF">PSTT_05975</name>
</gene>
<comment type="caution">
    <text evidence="2">The sequence shown here is derived from an EMBL/GenBank/DDBJ whole genome shotgun (WGS) entry which is preliminary data.</text>
</comment>
<dbReference type="AlphaFoldDB" id="A0A2S4VM27"/>
<feature type="region of interest" description="Disordered" evidence="1">
    <location>
        <begin position="131"/>
        <end position="156"/>
    </location>
</feature>
<evidence type="ECO:0000313" key="3">
    <source>
        <dbReference type="Proteomes" id="UP000239156"/>
    </source>
</evidence>
<reference evidence="2" key="1">
    <citation type="submission" date="2017-12" db="EMBL/GenBank/DDBJ databases">
        <title>Gene loss provides genomic basis for host adaptation in cereal stripe rust fungi.</title>
        <authorList>
            <person name="Xia C."/>
        </authorList>
    </citation>
    <scope>NUCLEOTIDE SEQUENCE [LARGE SCALE GENOMIC DNA]</scope>
    <source>
        <strain evidence="2">93-210</strain>
    </source>
</reference>
<proteinExistence type="predicted"/>
<dbReference type="VEuPathDB" id="FungiDB:PSHT_06055"/>
<accession>A0A2S4VM27</accession>